<sequence length="361" mass="38250">MNFIETKLSTLLEQFGGRLASFGGDPAVSDDIPLAGIQPLEKAGIKHLGFIANPKFRDQLLSTKAGAILVRESQFESLCQFLKDSAVPVPTSVAWVVSDPYLYYAKLQQWWVAHSEFKPAPGIHPRAVVDPTATIAPSAMIAANCVIGAHTKVGEGSRIEAGVVLGNQVEVGAHTRIYPNVTVYDECTIGSNCIVHAGVVIGADGFGFANEKGAWVKIPQVGRVLIADHVEIGANTTIDRGALDDTLIGFGVKLDNQIQIAHNVTVGEHSAMAGCVGVAGSTSIGARCTVGGAAMVFGHLNIPDGTHVSGASVVMSSIKEPGAYTGIFPLQEHKDWEKTAVTLKQLLKLRGEVRELKNKLK</sequence>
<keyword evidence="3 7" id="KW-0808">Transferase</keyword>
<comment type="pathway">
    <text evidence="7">Bacterial outer membrane biogenesis; LPS lipid A biosynthesis.</text>
</comment>
<comment type="catalytic activity">
    <reaction evidence="7">
        <text>a UDP-3-O-[(3R)-3-hydroxyacyl]-alpha-D-glucosamine + a (3R)-hydroxyacyl-[ACP] = a UDP-2-N,3-O-bis[(3R)-3-hydroxyacyl]-alpha-D-glucosamine + holo-[ACP] + H(+)</text>
        <dbReference type="Rhea" id="RHEA:53836"/>
        <dbReference type="Rhea" id="RHEA-COMP:9685"/>
        <dbReference type="Rhea" id="RHEA-COMP:9945"/>
        <dbReference type="ChEBI" id="CHEBI:15378"/>
        <dbReference type="ChEBI" id="CHEBI:64479"/>
        <dbReference type="ChEBI" id="CHEBI:78827"/>
        <dbReference type="ChEBI" id="CHEBI:137740"/>
        <dbReference type="ChEBI" id="CHEBI:137748"/>
        <dbReference type="EC" id="2.3.1.191"/>
    </reaction>
</comment>
<dbReference type="EC" id="2.3.1.191" evidence="7"/>
<keyword evidence="11" id="KW-1185">Reference proteome</keyword>
<dbReference type="NCBIfam" id="TIGR01853">
    <property type="entry name" value="lipid_A_lpxD"/>
    <property type="match status" value="1"/>
</dbReference>
<keyword evidence="1 7" id="KW-0444">Lipid biosynthesis</keyword>
<dbReference type="Pfam" id="PF04613">
    <property type="entry name" value="LpxD"/>
    <property type="match status" value="1"/>
</dbReference>
<dbReference type="Pfam" id="PF25087">
    <property type="entry name" value="GMPPB_C"/>
    <property type="match status" value="1"/>
</dbReference>
<evidence type="ECO:0000256" key="6">
    <source>
        <dbReference type="ARBA" id="ARBA00023315"/>
    </source>
</evidence>
<evidence type="ECO:0000256" key="1">
    <source>
        <dbReference type="ARBA" id="ARBA00022516"/>
    </source>
</evidence>
<proteinExistence type="inferred from homology"/>
<dbReference type="PANTHER" id="PTHR43378:SF2">
    <property type="entry name" value="UDP-3-O-ACYLGLUCOSAMINE N-ACYLTRANSFERASE 1, MITOCHONDRIAL-RELATED"/>
    <property type="match status" value="1"/>
</dbReference>
<dbReference type="InterPro" id="IPR011004">
    <property type="entry name" value="Trimer_LpxA-like_sf"/>
</dbReference>
<evidence type="ECO:0000256" key="3">
    <source>
        <dbReference type="ARBA" id="ARBA00022679"/>
    </source>
</evidence>
<dbReference type="RefSeq" id="WP_171099097.1">
    <property type="nucleotide sequence ID" value="NZ_CP053084.1"/>
</dbReference>
<reference evidence="10 11" key="1">
    <citation type="submission" date="2020-05" db="EMBL/GenBank/DDBJ databases">
        <title>Compete genome of Limnobacter sp. SAORIC-580.</title>
        <authorList>
            <person name="Song J."/>
            <person name="Cho J.-C."/>
        </authorList>
    </citation>
    <scope>NUCLEOTIDE SEQUENCE [LARGE SCALE GENOMIC DNA]</scope>
    <source>
        <strain evidence="10 11">SAORIC-580</strain>
    </source>
</reference>
<evidence type="ECO:0000313" key="11">
    <source>
        <dbReference type="Proteomes" id="UP000501130"/>
    </source>
</evidence>
<dbReference type="PROSITE" id="PS00101">
    <property type="entry name" value="HEXAPEP_TRANSFERASES"/>
    <property type="match status" value="1"/>
</dbReference>
<evidence type="ECO:0000256" key="2">
    <source>
        <dbReference type="ARBA" id="ARBA00022556"/>
    </source>
</evidence>
<dbReference type="CDD" id="cd03352">
    <property type="entry name" value="LbH_LpxD"/>
    <property type="match status" value="1"/>
</dbReference>
<dbReference type="Proteomes" id="UP000501130">
    <property type="component" value="Chromosome"/>
</dbReference>
<dbReference type="EMBL" id="CP053084">
    <property type="protein sequence ID" value="QJR29623.1"/>
    <property type="molecule type" value="Genomic_DNA"/>
</dbReference>
<dbReference type="InterPro" id="IPR056729">
    <property type="entry name" value="GMPPB_C"/>
</dbReference>
<comment type="similarity">
    <text evidence="7">Belongs to the transferase hexapeptide repeat family. LpxD subfamily.</text>
</comment>
<evidence type="ECO:0000259" key="9">
    <source>
        <dbReference type="Pfam" id="PF25087"/>
    </source>
</evidence>
<gene>
    <name evidence="7 10" type="primary">lpxD</name>
    <name evidence="10" type="ORF">HKT17_07805</name>
</gene>
<feature type="domain" description="Mannose-1-phosphate guanyltransferase C-terminal" evidence="9">
    <location>
        <begin position="124"/>
        <end position="204"/>
    </location>
</feature>
<dbReference type="InterPro" id="IPR007691">
    <property type="entry name" value="LpxD"/>
</dbReference>
<dbReference type="Gene3D" id="3.40.1390.10">
    <property type="entry name" value="MurE/MurF, N-terminal domain"/>
    <property type="match status" value="1"/>
</dbReference>
<evidence type="ECO:0000259" key="8">
    <source>
        <dbReference type="Pfam" id="PF04613"/>
    </source>
</evidence>
<dbReference type="GO" id="GO:0103118">
    <property type="term" value="F:UDP-3-O-[(3R)-3-hydroxyacyl]-glucosamine N-acyltransferase activity"/>
    <property type="evidence" value="ECO:0007669"/>
    <property type="project" value="UniProtKB-EC"/>
</dbReference>
<dbReference type="InterPro" id="IPR020573">
    <property type="entry name" value="UDP_GlcNAc_AcTrfase_non-rep"/>
</dbReference>
<evidence type="ECO:0000256" key="5">
    <source>
        <dbReference type="ARBA" id="ARBA00023098"/>
    </source>
</evidence>
<protein>
    <recommendedName>
        <fullName evidence="7">UDP-3-O-acylglucosamine N-acyltransferase</fullName>
        <ecNumber evidence="7">2.3.1.191</ecNumber>
    </recommendedName>
</protein>
<feature type="domain" description="UDP-3-O-[3-hydroxymyristoyl] glucosamine N-acyltransferase non-repeat region" evidence="8">
    <location>
        <begin position="31"/>
        <end position="109"/>
    </location>
</feature>
<dbReference type="SUPFAM" id="SSF51161">
    <property type="entry name" value="Trimeric LpxA-like enzymes"/>
    <property type="match status" value="1"/>
</dbReference>
<dbReference type="NCBIfam" id="NF002060">
    <property type="entry name" value="PRK00892.1"/>
    <property type="match status" value="1"/>
</dbReference>
<evidence type="ECO:0000256" key="4">
    <source>
        <dbReference type="ARBA" id="ARBA00022737"/>
    </source>
</evidence>
<evidence type="ECO:0000256" key="7">
    <source>
        <dbReference type="HAMAP-Rule" id="MF_00523"/>
    </source>
</evidence>
<keyword evidence="2 7" id="KW-0441">Lipid A biosynthesis</keyword>
<accession>A0ABX6N5F3</accession>
<keyword evidence="6 7" id="KW-0012">Acyltransferase</keyword>
<dbReference type="InterPro" id="IPR018357">
    <property type="entry name" value="Hexapep_transf_CS"/>
</dbReference>
<feature type="active site" description="Proton acceptor" evidence="7">
    <location>
        <position position="262"/>
    </location>
</feature>
<comment type="function">
    <text evidence="7">Catalyzes the N-acylation of UDP-3-O-acylglucosamine using 3-hydroxyacyl-ACP as the acyl donor. Is involved in the biosynthesis of lipid A, a phosphorylated glycolipid that anchors the lipopolysaccharide to the outer membrane of the cell.</text>
</comment>
<evidence type="ECO:0000313" key="10">
    <source>
        <dbReference type="EMBL" id="QJR29623.1"/>
    </source>
</evidence>
<dbReference type="PANTHER" id="PTHR43378">
    <property type="entry name" value="UDP-3-O-ACYLGLUCOSAMINE N-ACYLTRANSFERASE"/>
    <property type="match status" value="1"/>
</dbReference>
<dbReference type="Gene3D" id="2.160.10.10">
    <property type="entry name" value="Hexapeptide repeat proteins"/>
    <property type="match status" value="1"/>
</dbReference>
<keyword evidence="5 7" id="KW-0443">Lipid metabolism</keyword>
<dbReference type="HAMAP" id="MF_00523">
    <property type="entry name" value="LpxD"/>
    <property type="match status" value="1"/>
</dbReference>
<organism evidence="10 11">
    <name type="scientific">Limnobacter profundi</name>
    <dbReference type="NCBI Taxonomy" id="2732163"/>
    <lineage>
        <taxon>Bacteria</taxon>
        <taxon>Pseudomonadati</taxon>
        <taxon>Pseudomonadota</taxon>
        <taxon>Betaproteobacteria</taxon>
        <taxon>Burkholderiales</taxon>
        <taxon>Burkholderiaceae</taxon>
        <taxon>Limnobacter</taxon>
    </lineage>
</organism>
<name>A0ABX6N5F3_9BURK</name>
<comment type="subunit">
    <text evidence="7">Homotrimer.</text>
</comment>
<keyword evidence="4 7" id="KW-0677">Repeat</keyword>